<dbReference type="Pfam" id="PF09861">
    <property type="entry name" value="Lar_N"/>
    <property type="match status" value="1"/>
</dbReference>
<feature type="region of interest" description="Disordered" evidence="1">
    <location>
        <begin position="304"/>
        <end position="331"/>
    </location>
</feature>
<reference evidence="3 4" key="1">
    <citation type="submission" date="2019-02" db="EMBL/GenBank/DDBJ databases">
        <title>Deep-cultivation of Planctomycetes and their phenomic and genomic characterization uncovers novel biology.</title>
        <authorList>
            <person name="Wiegand S."/>
            <person name="Jogler M."/>
            <person name="Boedeker C."/>
            <person name="Pinto D."/>
            <person name="Vollmers J."/>
            <person name="Rivas-Marin E."/>
            <person name="Kohn T."/>
            <person name="Peeters S.H."/>
            <person name="Heuer A."/>
            <person name="Rast P."/>
            <person name="Oberbeckmann S."/>
            <person name="Bunk B."/>
            <person name="Jeske O."/>
            <person name="Meyerdierks A."/>
            <person name="Storesund J.E."/>
            <person name="Kallscheuer N."/>
            <person name="Luecker S."/>
            <person name="Lage O.M."/>
            <person name="Pohl T."/>
            <person name="Merkel B.J."/>
            <person name="Hornburger P."/>
            <person name="Mueller R.-W."/>
            <person name="Bruemmer F."/>
            <person name="Labrenz M."/>
            <person name="Spormann A.M."/>
            <person name="Op Den Camp H."/>
            <person name="Overmann J."/>
            <person name="Amann R."/>
            <person name="Jetten M.S.M."/>
            <person name="Mascher T."/>
            <person name="Medema M.H."/>
            <person name="Devos D.P."/>
            <person name="Kaster A.-K."/>
            <person name="Ovreas L."/>
            <person name="Rohde M."/>
            <person name="Galperin M.Y."/>
            <person name="Jogler C."/>
        </authorList>
    </citation>
    <scope>NUCLEOTIDE SEQUENCE [LARGE SCALE GENOMIC DNA]</scope>
    <source>
        <strain evidence="3 4">Poly41</strain>
    </source>
</reference>
<evidence type="ECO:0000313" key="3">
    <source>
        <dbReference type="EMBL" id="TWU41736.1"/>
    </source>
</evidence>
<evidence type="ECO:0000259" key="2">
    <source>
        <dbReference type="Pfam" id="PF09861"/>
    </source>
</evidence>
<dbReference type="Gene3D" id="3.40.50.11440">
    <property type="match status" value="1"/>
</dbReference>
<gene>
    <name evidence="3" type="ORF">Poly41_00280</name>
</gene>
<protein>
    <recommendedName>
        <fullName evidence="2">LarA-like N-terminal domain-containing protein</fullName>
    </recommendedName>
</protein>
<dbReference type="EMBL" id="SJPV01000001">
    <property type="protein sequence ID" value="TWU41736.1"/>
    <property type="molecule type" value="Genomic_DNA"/>
</dbReference>
<evidence type="ECO:0000313" key="4">
    <source>
        <dbReference type="Proteomes" id="UP000319143"/>
    </source>
</evidence>
<sequence>MNLPPHPSHTFEDVLPRIASNLAWHYDATTSRSQIKDIPAAVRYALRTPADYPPLSAAIAPGDRVALAVDPNLPDLVEVIRGVLLEIEQADADAVDIVLWDEATDATLEWLTAEFENLATISRHDSENRESLRYLGVDDQAEPVYLSRLLVDADLVLPLIAARPWDAVDGRELSGVYPMLADSNTRIRHHLSAPSSRKTKRPGNESQIGWMLGVQLILAVAANEQGCAGAIFSGTPDAIRRSYDQPRRSDDEFPPAAPLVIASIEGSAQQHTWLNLARAIGAAATHTEPGGTVLVWTQISEPPSDRLVHRSNGGSDDSSVGGDEKESGDGFTLWDDSIEIAETIQRVGSEYRLLLHSQVAAEIVESLGIGAVDSIDGVEHVSRSFAACGTLRSAQFAGGTFDSNLRYQHSTSSQERSR</sequence>
<name>A0A5C6E2X3_9BACT</name>
<dbReference type="InterPro" id="IPR018657">
    <property type="entry name" value="LarA-like_N"/>
</dbReference>
<feature type="domain" description="LarA-like N-terminal" evidence="2">
    <location>
        <begin position="32"/>
        <end position="156"/>
    </location>
</feature>
<organism evidence="3 4">
    <name type="scientific">Novipirellula artificiosorum</name>
    <dbReference type="NCBI Taxonomy" id="2528016"/>
    <lineage>
        <taxon>Bacteria</taxon>
        <taxon>Pseudomonadati</taxon>
        <taxon>Planctomycetota</taxon>
        <taxon>Planctomycetia</taxon>
        <taxon>Pirellulales</taxon>
        <taxon>Pirellulaceae</taxon>
        <taxon>Novipirellula</taxon>
    </lineage>
</organism>
<comment type="caution">
    <text evidence="3">The sequence shown here is derived from an EMBL/GenBank/DDBJ whole genome shotgun (WGS) entry which is preliminary data.</text>
</comment>
<dbReference type="RefSeq" id="WP_146523916.1">
    <property type="nucleotide sequence ID" value="NZ_SJPV01000001.1"/>
</dbReference>
<dbReference type="GO" id="GO:0050043">
    <property type="term" value="F:lactate racemase activity"/>
    <property type="evidence" value="ECO:0007669"/>
    <property type="project" value="InterPro"/>
</dbReference>
<dbReference type="Proteomes" id="UP000319143">
    <property type="component" value="Unassembled WGS sequence"/>
</dbReference>
<accession>A0A5C6E2X3</accession>
<keyword evidence="4" id="KW-1185">Reference proteome</keyword>
<dbReference type="AlphaFoldDB" id="A0A5C6E2X3"/>
<evidence type="ECO:0000256" key="1">
    <source>
        <dbReference type="SAM" id="MobiDB-lite"/>
    </source>
</evidence>
<dbReference type="OrthoDB" id="240996at2"/>
<proteinExistence type="predicted"/>